<dbReference type="Proteomes" id="UP000183530">
    <property type="component" value="Chromosome"/>
</dbReference>
<protein>
    <submittedName>
        <fullName evidence="2">Branched-chain amino acid transporter AzlD</fullName>
    </submittedName>
</protein>
<reference evidence="2 3" key="1">
    <citation type="submission" date="2016-11" db="EMBL/GenBank/DDBJ databases">
        <title>Genome sequencing of Zhihengliuella aestuarii B18 antagonistic to Plasmodiophora brassicae.</title>
        <authorList>
            <person name="Luo Y."/>
        </authorList>
    </citation>
    <scope>NUCLEOTIDE SEQUENCE [LARGE SCALE GENOMIC DNA]</scope>
    <source>
        <strain evidence="2 3">B18</strain>
    </source>
</reference>
<dbReference type="STRING" id="556325.BHE16_07560"/>
<dbReference type="RefSeq" id="WP_071894370.1">
    <property type="nucleotide sequence ID" value="NZ_CP018135.1"/>
</dbReference>
<feature type="transmembrane region" description="Helical" evidence="1">
    <location>
        <begin position="68"/>
        <end position="97"/>
    </location>
</feature>
<keyword evidence="3" id="KW-1185">Reference proteome</keyword>
<dbReference type="KEGG" id="nae:BHE16_07560"/>
<gene>
    <name evidence="2" type="ORF">BHE16_07560</name>
</gene>
<dbReference type="AlphaFoldDB" id="A0A1L2ZND3"/>
<organism evidence="2 3">
    <name type="scientific">Neomicrococcus aestuarii</name>
    <dbReference type="NCBI Taxonomy" id="556325"/>
    <lineage>
        <taxon>Bacteria</taxon>
        <taxon>Bacillati</taxon>
        <taxon>Actinomycetota</taxon>
        <taxon>Actinomycetes</taxon>
        <taxon>Micrococcales</taxon>
        <taxon>Micrococcaceae</taxon>
        <taxon>Neomicrococcus</taxon>
    </lineage>
</organism>
<sequence>MDLWGWILISCAAAFGLKFAGYLIPARFLQDERILRVAGMITIGLLASLTIVNTVATGQTLVLDARVGALLVAGVALYFKASFLVVVIAGALTAALLRLAGMP</sequence>
<accession>A0A1L2ZND3</accession>
<keyword evidence="1" id="KW-1133">Transmembrane helix</keyword>
<proteinExistence type="predicted"/>
<dbReference type="EMBL" id="CP018135">
    <property type="protein sequence ID" value="APF40894.1"/>
    <property type="molecule type" value="Genomic_DNA"/>
</dbReference>
<evidence type="ECO:0000256" key="1">
    <source>
        <dbReference type="SAM" id="Phobius"/>
    </source>
</evidence>
<dbReference type="OrthoDB" id="3733498at2"/>
<keyword evidence="1" id="KW-0472">Membrane</keyword>
<feature type="transmembrane region" description="Helical" evidence="1">
    <location>
        <begin position="6"/>
        <end position="25"/>
    </location>
</feature>
<feature type="transmembrane region" description="Helical" evidence="1">
    <location>
        <begin position="37"/>
        <end position="56"/>
    </location>
</feature>
<evidence type="ECO:0000313" key="3">
    <source>
        <dbReference type="Proteomes" id="UP000183530"/>
    </source>
</evidence>
<dbReference type="InterPro" id="IPR008407">
    <property type="entry name" value="Brnchd-chn_aa_trnsp_AzlD"/>
</dbReference>
<name>A0A1L2ZND3_9MICC</name>
<dbReference type="Pfam" id="PF05437">
    <property type="entry name" value="AzlD"/>
    <property type="match status" value="1"/>
</dbReference>
<keyword evidence="1" id="KW-0812">Transmembrane</keyword>
<evidence type="ECO:0000313" key="2">
    <source>
        <dbReference type="EMBL" id="APF40894.1"/>
    </source>
</evidence>